<reference evidence="6" key="1">
    <citation type="submission" date="2022-07" db="EMBL/GenBank/DDBJ databases">
        <title>Fungi with potential for degradation of polypropylene.</title>
        <authorList>
            <person name="Gostincar C."/>
        </authorList>
    </citation>
    <scope>NUCLEOTIDE SEQUENCE</scope>
    <source>
        <strain evidence="6">EXF-13287</strain>
    </source>
</reference>
<keyword evidence="5" id="KW-1133">Transmembrane helix</keyword>
<keyword evidence="2 4" id="KW-0479">Metal-binding</keyword>
<evidence type="ECO:0000256" key="3">
    <source>
        <dbReference type="ARBA" id="ARBA00023004"/>
    </source>
</evidence>
<keyword evidence="1 4" id="KW-0349">Heme</keyword>
<protein>
    <submittedName>
        <fullName evidence="6">Cytochrome P450 family protein</fullName>
    </submittedName>
</protein>
<dbReference type="Pfam" id="PF00067">
    <property type="entry name" value="p450"/>
    <property type="match status" value="1"/>
</dbReference>
<accession>A0AA38RCD3</accession>
<comment type="caution">
    <text evidence="6">The sequence shown here is derived from an EMBL/GenBank/DDBJ whole genome shotgun (WGS) entry which is preliminary data.</text>
</comment>
<dbReference type="InterPro" id="IPR050121">
    <property type="entry name" value="Cytochrome_P450_monoxygenase"/>
</dbReference>
<evidence type="ECO:0000256" key="2">
    <source>
        <dbReference type="ARBA" id="ARBA00022723"/>
    </source>
</evidence>
<name>A0AA38RCD3_9PEZI</name>
<dbReference type="EMBL" id="JANBVN010000119">
    <property type="protein sequence ID" value="KAJ9142832.1"/>
    <property type="molecule type" value="Genomic_DNA"/>
</dbReference>
<evidence type="ECO:0000256" key="5">
    <source>
        <dbReference type="SAM" id="Phobius"/>
    </source>
</evidence>
<dbReference type="GO" id="GO:0004497">
    <property type="term" value="F:monooxygenase activity"/>
    <property type="evidence" value="ECO:0007669"/>
    <property type="project" value="InterPro"/>
</dbReference>
<dbReference type="SUPFAM" id="SSF48264">
    <property type="entry name" value="Cytochrome P450"/>
    <property type="match status" value="1"/>
</dbReference>
<dbReference type="InterPro" id="IPR002401">
    <property type="entry name" value="Cyt_P450_E_grp-I"/>
</dbReference>
<dbReference type="PRINTS" id="PR00385">
    <property type="entry name" value="P450"/>
</dbReference>
<keyword evidence="7" id="KW-1185">Reference proteome</keyword>
<keyword evidence="3 4" id="KW-0408">Iron</keyword>
<feature type="transmembrane region" description="Helical" evidence="5">
    <location>
        <begin position="6"/>
        <end position="27"/>
    </location>
</feature>
<dbReference type="GO" id="GO:0020037">
    <property type="term" value="F:heme binding"/>
    <property type="evidence" value="ECO:0007669"/>
    <property type="project" value="InterPro"/>
</dbReference>
<dbReference type="PRINTS" id="PR00463">
    <property type="entry name" value="EP450I"/>
</dbReference>
<dbReference type="CDD" id="cd11060">
    <property type="entry name" value="CYP57A1-like"/>
    <property type="match status" value="1"/>
</dbReference>
<keyword evidence="5" id="KW-0472">Membrane</keyword>
<dbReference type="InterPro" id="IPR036396">
    <property type="entry name" value="Cyt_P450_sf"/>
</dbReference>
<dbReference type="GO" id="GO:0016705">
    <property type="term" value="F:oxidoreductase activity, acting on paired donors, with incorporation or reduction of molecular oxygen"/>
    <property type="evidence" value="ECO:0007669"/>
    <property type="project" value="InterPro"/>
</dbReference>
<gene>
    <name evidence="6" type="ORF">NKR19_g7121</name>
</gene>
<evidence type="ECO:0000256" key="4">
    <source>
        <dbReference type="PIRSR" id="PIRSR602401-1"/>
    </source>
</evidence>
<keyword evidence="5" id="KW-0812">Transmembrane</keyword>
<feature type="binding site" description="axial binding residue" evidence="4">
    <location>
        <position position="449"/>
    </location>
    <ligand>
        <name>heme</name>
        <dbReference type="ChEBI" id="CHEBI:30413"/>
    </ligand>
    <ligandPart>
        <name>Fe</name>
        <dbReference type="ChEBI" id="CHEBI:18248"/>
    </ligandPart>
</feature>
<dbReference type="AlphaFoldDB" id="A0AA38RCD3"/>
<evidence type="ECO:0000256" key="1">
    <source>
        <dbReference type="ARBA" id="ARBA00022617"/>
    </source>
</evidence>
<comment type="cofactor">
    <cofactor evidence="4">
        <name>heme</name>
        <dbReference type="ChEBI" id="CHEBI:30413"/>
    </cofactor>
</comment>
<evidence type="ECO:0000313" key="6">
    <source>
        <dbReference type="EMBL" id="KAJ9142832.1"/>
    </source>
</evidence>
<sequence length="507" mass="56659">MEPPRSLLVVGAVTWLLYLIATSVTTWSRLRHIPGPFSAGFSKWWLIRRQMTGKLVLDLQDVCKKYGPIVRIGPDWVVTSDPAEIRRIWSLRSGYSRSPWYRGLRFDPSKDTIITTSDNKEHARVRAHVLPGYQGRGLEDPEPVVDAQLAKFIALVEHKYISSPTALRPLDMSNAMQFLTQDIISAIEFGSPFGYLDADADMYGIIAIFEALLGSVMVMALFPFLVKLLALPIVRPLLPKPTDPQGPGRLLGLVKEHVDARYDGDASAHGKLLRNDVLQSFVESGLSRDEVESEALIHMVGGTDTTALALRNAVFFVASNVVAYRKLQFEIDTAVRETSLSSSDIVPCSRARAMPYLQAAIKEALRMWPPVMGLMSRSSEKDDTICGLRVPAGTHVAWSALAVMKNQDIFGPDAEVFDPERWLNAAPEQLKDMEAVQGLVFAGGTRWECLGKRLAQIELEKALFELFRRFDFSMVDPIHPFSWVSFGTTVHHGMRVKITARENHQDE</sequence>
<dbReference type="InterPro" id="IPR001128">
    <property type="entry name" value="Cyt_P450"/>
</dbReference>
<proteinExistence type="predicted"/>
<dbReference type="PANTHER" id="PTHR24305:SF168">
    <property type="entry name" value="P450, PUTATIVE (EUROFUNG)-RELATED"/>
    <property type="match status" value="1"/>
</dbReference>
<dbReference type="Gene3D" id="1.10.630.10">
    <property type="entry name" value="Cytochrome P450"/>
    <property type="match status" value="1"/>
</dbReference>
<dbReference type="GO" id="GO:0005506">
    <property type="term" value="F:iron ion binding"/>
    <property type="evidence" value="ECO:0007669"/>
    <property type="project" value="InterPro"/>
</dbReference>
<organism evidence="6 7">
    <name type="scientific">Coniochaeta hoffmannii</name>
    <dbReference type="NCBI Taxonomy" id="91930"/>
    <lineage>
        <taxon>Eukaryota</taxon>
        <taxon>Fungi</taxon>
        <taxon>Dikarya</taxon>
        <taxon>Ascomycota</taxon>
        <taxon>Pezizomycotina</taxon>
        <taxon>Sordariomycetes</taxon>
        <taxon>Sordariomycetidae</taxon>
        <taxon>Coniochaetales</taxon>
        <taxon>Coniochaetaceae</taxon>
        <taxon>Coniochaeta</taxon>
    </lineage>
</organism>
<evidence type="ECO:0000313" key="7">
    <source>
        <dbReference type="Proteomes" id="UP001174691"/>
    </source>
</evidence>
<dbReference type="Proteomes" id="UP001174691">
    <property type="component" value="Unassembled WGS sequence"/>
</dbReference>
<dbReference type="PANTHER" id="PTHR24305">
    <property type="entry name" value="CYTOCHROME P450"/>
    <property type="match status" value="1"/>
</dbReference>
<feature type="transmembrane region" description="Helical" evidence="5">
    <location>
        <begin position="202"/>
        <end position="226"/>
    </location>
</feature>